<protein>
    <submittedName>
        <fullName evidence="2">Uncharacterized protein</fullName>
    </submittedName>
</protein>
<dbReference type="AlphaFoldDB" id="A0A1M6PTG2"/>
<accession>A0A1M6PTG2</accession>
<dbReference type="OrthoDB" id="877329at2"/>
<keyword evidence="1" id="KW-0732">Signal</keyword>
<evidence type="ECO:0000256" key="1">
    <source>
        <dbReference type="SAM" id="SignalP"/>
    </source>
</evidence>
<feature type="chain" id="PRO_5013359672" evidence="1">
    <location>
        <begin position="17"/>
        <end position="322"/>
    </location>
</feature>
<gene>
    <name evidence="2" type="ORF">SAMN02746009_00337</name>
</gene>
<sequence>MRLRLLLLFLFPVVLAGCNPDPNPGPRIDLVGSTAPPFISSNRQSSLPADTFTTRVFAEARDNVNGPALTRLRITVDYTPTRNPYTYPVATAFDPNLVPKENQPLVFLDSVLAPGQRAIAFQYRAVTRSTTGRERWTFQVEDVEGRSSQRGYQLTLRNTDSAQVFHRYPMRLQAPRARTSRSFAMLSSGIVLPAFAVGSSPSQTANRDSIDLVYQPITGGQAGLAAPADPTVTLTGWLRKRATEFRRTSLNATDFGNTDTVPELQAAFDAGTAFTPSTRTGSLSKAQVVAFRTTTGKTGLLLVEDFATAPVPAILMQVRVTK</sequence>
<proteinExistence type="predicted"/>
<organism evidence="2 3">
    <name type="scientific">Hymenobacter psychrotolerans DSM 18569</name>
    <dbReference type="NCBI Taxonomy" id="1121959"/>
    <lineage>
        <taxon>Bacteria</taxon>
        <taxon>Pseudomonadati</taxon>
        <taxon>Bacteroidota</taxon>
        <taxon>Cytophagia</taxon>
        <taxon>Cytophagales</taxon>
        <taxon>Hymenobacteraceae</taxon>
        <taxon>Hymenobacter</taxon>
    </lineage>
</organism>
<feature type="signal peptide" evidence="1">
    <location>
        <begin position="1"/>
        <end position="16"/>
    </location>
</feature>
<dbReference type="Proteomes" id="UP000183947">
    <property type="component" value="Unassembled WGS sequence"/>
</dbReference>
<keyword evidence="3" id="KW-1185">Reference proteome</keyword>
<evidence type="ECO:0000313" key="2">
    <source>
        <dbReference type="EMBL" id="SHK11237.1"/>
    </source>
</evidence>
<reference evidence="3" key="1">
    <citation type="submission" date="2016-11" db="EMBL/GenBank/DDBJ databases">
        <authorList>
            <person name="Varghese N."/>
            <person name="Submissions S."/>
        </authorList>
    </citation>
    <scope>NUCLEOTIDE SEQUENCE [LARGE SCALE GENOMIC DNA]</scope>
    <source>
        <strain evidence="3">DSM 18569</strain>
    </source>
</reference>
<name>A0A1M6PTG2_9BACT</name>
<evidence type="ECO:0000313" key="3">
    <source>
        <dbReference type="Proteomes" id="UP000183947"/>
    </source>
</evidence>
<dbReference type="EMBL" id="FRAS01000001">
    <property type="protein sequence ID" value="SHK11237.1"/>
    <property type="molecule type" value="Genomic_DNA"/>
</dbReference>
<dbReference type="PROSITE" id="PS51257">
    <property type="entry name" value="PROKAR_LIPOPROTEIN"/>
    <property type="match status" value="1"/>
</dbReference>
<dbReference type="RefSeq" id="WP_139252077.1">
    <property type="nucleotide sequence ID" value="NZ_FRAS01000001.1"/>
</dbReference>